<dbReference type="PANTHER" id="PTHR13109:SF7">
    <property type="entry name" value="NEUROCHONDRIN"/>
    <property type="match status" value="1"/>
</dbReference>
<organism evidence="1 2">
    <name type="scientific">Galdieria partita</name>
    <dbReference type="NCBI Taxonomy" id="83374"/>
    <lineage>
        <taxon>Eukaryota</taxon>
        <taxon>Rhodophyta</taxon>
        <taxon>Bangiophyceae</taxon>
        <taxon>Galdieriales</taxon>
        <taxon>Galdieriaceae</taxon>
        <taxon>Galdieria</taxon>
    </lineage>
</organism>
<dbReference type="PANTHER" id="PTHR13109">
    <property type="entry name" value="NEUROCHONDRIN"/>
    <property type="match status" value="1"/>
</dbReference>
<dbReference type="AlphaFoldDB" id="A0A9C7PZ94"/>
<evidence type="ECO:0000313" key="1">
    <source>
        <dbReference type="EMBL" id="GJQ12616.1"/>
    </source>
</evidence>
<name>A0A9C7PZ94_9RHOD</name>
<protein>
    <submittedName>
        <fullName evidence="1">Uncharacterized protein</fullName>
    </submittedName>
</protein>
<keyword evidence="2" id="KW-1185">Reference proteome</keyword>
<dbReference type="InterPro" id="IPR008709">
    <property type="entry name" value="Neurochondrin"/>
</dbReference>
<accession>A0A9C7PZ94</accession>
<evidence type="ECO:0000313" key="2">
    <source>
        <dbReference type="Proteomes" id="UP001061958"/>
    </source>
</evidence>
<sequence>MEPSTHPFLQLIQSPHIQDKWRGLVMATDAIRNWTEEEILAVLENVGNSFLVALLESNEREDIATLEKTDLIALSLSLLASSCTSHKVCQGKFWSELLPHLANIIFREYKRPQRQDGVWSESVVNCWIVICSVCSTQEELLHWFLRNSSLQNCMFELCKHIVKNESVVNSQRQEQMRQLVKEMSCLGWMISNTVEDTRERMLLPYMLLVVMICLNRFREPSFRLDIIHQVYLLSPHFCRIFGHDKQHNMKNIVWKMDEHLRTGIECFLSNRLNDALRQKLFTIVVEELKVWKLYDFDFGEKTSSISSLFKYMRFLLFMCSVELGVHLREVLRAPMDSLENENNRQLHLVNIFQIVELCIEFFQRRMVETEERHSESLRAEEMIEVKAMEALVENIQVVVDFLESEPLKSGQQDYPRYTRLSKYFLVGLRVVCCFSILQLPVLEERISTVLVHSWNNIMDNFQVVFTHIDGDIFYNWISWTRSGVKNLVAYSDVAITVFESEVFSKVWIQLLQEFINHTSSMFTMVTEVIHDIIDLLACLYEFPCNRRYIQDHESTLMSFQTYWPLERWKTGFMASDHTDRFPGKDDP</sequence>
<dbReference type="EMBL" id="BQMJ01000035">
    <property type="protein sequence ID" value="GJQ12616.1"/>
    <property type="molecule type" value="Genomic_DNA"/>
</dbReference>
<reference evidence="1" key="2">
    <citation type="submission" date="2022-01" db="EMBL/GenBank/DDBJ databases">
        <authorList>
            <person name="Hirooka S."/>
            <person name="Miyagishima S.Y."/>
        </authorList>
    </citation>
    <scope>NUCLEOTIDE SEQUENCE</scope>
    <source>
        <strain evidence="1">NBRC 102759</strain>
    </source>
</reference>
<gene>
    <name evidence="1" type="ORF">GpartN1_g4407.t1</name>
</gene>
<dbReference type="Proteomes" id="UP001061958">
    <property type="component" value="Unassembled WGS sequence"/>
</dbReference>
<comment type="caution">
    <text evidence="1">The sequence shown here is derived from an EMBL/GenBank/DDBJ whole genome shotgun (WGS) entry which is preliminary data.</text>
</comment>
<reference evidence="1" key="1">
    <citation type="journal article" date="2022" name="Proc. Natl. Acad. Sci. U.S.A.">
        <title>Life cycle and functional genomics of the unicellular red alga Galdieria for elucidating algal and plant evolution and industrial use.</title>
        <authorList>
            <person name="Hirooka S."/>
            <person name="Itabashi T."/>
            <person name="Ichinose T.M."/>
            <person name="Onuma R."/>
            <person name="Fujiwara T."/>
            <person name="Yamashita S."/>
            <person name="Jong L.W."/>
            <person name="Tomita R."/>
            <person name="Iwane A.H."/>
            <person name="Miyagishima S.Y."/>
        </authorList>
    </citation>
    <scope>NUCLEOTIDE SEQUENCE</scope>
    <source>
        <strain evidence="1">NBRC 102759</strain>
    </source>
</reference>
<proteinExistence type="predicted"/>
<dbReference type="OrthoDB" id="10368436at2759"/>